<evidence type="ECO:0000313" key="3">
    <source>
        <dbReference type="Proteomes" id="UP000243426"/>
    </source>
</evidence>
<evidence type="ECO:0000256" key="1">
    <source>
        <dbReference type="SAM" id="Phobius"/>
    </source>
</evidence>
<sequence>MERRKLKNQIQQLDEQLAVEFSLLRLDARERYAAVRRISPLWWVGGAAVAGAVLGKLTAGHGGPMAVAKQGMNIFRFASLVMPGMALAASPAAQDAMS</sequence>
<keyword evidence="1" id="KW-1133">Transmembrane helix</keyword>
<dbReference type="STRING" id="797277.SAMN05216198_2689"/>
<keyword evidence="1" id="KW-0472">Membrane</keyword>
<dbReference type="AlphaFoldDB" id="A0A1H1USJ8"/>
<reference evidence="3" key="1">
    <citation type="submission" date="2016-10" db="EMBL/GenBank/DDBJ databases">
        <authorList>
            <person name="Varghese N."/>
            <person name="Submissions S."/>
        </authorList>
    </citation>
    <scope>NUCLEOTIDE SEQUENCE [LARGE SCALE GENOMIC DNA]</scope>
    <source>
        <strain evidence="3">2SM5</strain>
    </source>
</reference>
<organism evidence="2 3">
    <name type="scientific">Halopseudomonas litoralis</name>
    <dbReference type="NCBI Taxonomy" id="797277"/>
    <lineage>
        <taxon>Bacteria</taxon>
        <taxon>Pseudomonadati</taxon>
        <taxon>Pseudomonadota</taxon>
        <taxon>Gammaproteobacteria</taxon>
        <taxon>Pseudomonadales</taxon>
        <taxon>Pseudomonadaceae</taxon>
        <taxon>Halopseudomonas</taxon>
    </lineage>
</organism>
<gene>
    <name evidence="2" type="ORF">SAMN05216198_2689</name>
</gene>
<feature type="transmembrane region" description="Helical" evidence="1">
    <location>
        <begin position="41"/>
        <end position="62"/>
    </location>
</feature>
<dbReference type="EMBL" id="LT629748">
    <property type="protein sequence ID" value="SDS75231.1"/>
    <property type="molecule type" value="Genomic_DNA"/>
</dbReference>
<protein>
    <submittedName>
        <fullName evidence="2">Uncharacterized protein</fullName>
    </submittedName>
</protein>
<name>A0A1H1USJ8_9GAMM</name>
<keyword evidence="1" id="KW-0812">Transmembrane</keyword>
<proteinExistence type="predicted"/>
<accession>A0A1H1USJ8</accession>
<keyword evidence="3" id="KW-1185">Reference proteome</keyword>
<dbReference type="Proteomes" id="UP000243426">
    <property type="component" value="Chromosome I"/>
</dbReference>
<evidence type="ECO:0000313" key="2">
    <source>
        <dbReference type="EMBL" id="SDS75231.1"/>
    </source>
</evidence>